<name>A0A0E9RRW1_ANGAN</name>
<proteinExistence type="predicted"/>
<reference evidence="1" key="1">
    <citation type="submission" date="2014-11" db="EMBL/GenBank/DDBJ databases">
        <authorList>
            <person name="Amaro Gonzalez C."/>
        </authorList>
    </citation>
    <scope>NUCLEOTIDE SEQUENCE</scope>
</reference>
<evidence type="ECO:0000313" key="1">
    <source>
        <dbReference type="EMBL" id="JAH31125.1"/>
    </source>
</evidence>
<dbReference type="AlphaFoldDB" id="A0A0E9RRW1"/>
<dbReference type="EMBL" id="GBXM01077452">
    <property type="protein sequence ID" value="JAH31125.1"/>
    <property type="molecule type" value="Transcribed_RNA"/>
</dbReference>
<organism evidence="1">
    <name type="scientific">Anguilla anguilla</name>
    <name type="common">European freshwater eel</name>
    <name type="synonym">Muraena anguilla</name>
    <dbReference type="NCBI Taxonomy" id="7936"/>
    <lineage>
        <taxon>Eukaryota</taxon>
        <taxon>Metazoa</taxon>
        <taxon>Chordata</taxon>
        <taxon>Craniata</taxon>
        <taxon>Vertebrata</taxon>
        <taxon>Euteleostomi</taxon>
        <taxon>Actinopterygii</taxon>
        <taxon>Neopterygii</taxon>
        <taxon>Teleostei</taxon>
        <taxon>Anguilliformes</taxon>
        <taxon>Anguillidae</taxon>
        <taxon>Anguilla</taxon>
    </lineage>
</organism>
<protein>
    <submittedName>
        <fullName evidence="1">Uncharacterized protein</fullName>
    </submittedName>
</protein>
<reference evidence="1" key="2">
    <citation type="journal article" date="2015" name="Fish Shellfish Immunol.">
        <title>Early steps in the European eel (Anguilla anguilla)-Vibrio vulnificus interaction in the gills: Role of the RtxA13 toxin.</title>
        <authorList>
            <person name="Callol A."/>
            <person name="Pajuelo D."/>
            <person name="Ebbesson L."/>
            <person name="Teles M."/>
            <person name="MacKenzie S."/>
            <person name="Amaro C."/>
        </authorList>
    </citation>
    <scope>NUCLEOTIDE SEQUENCE</scope>
</reference>
<sequence length="45" mass="5318">MSSELFTSTKRKVLLLEIILPHYSTLPRLTCLDFQALFCINYLRE</sequence>
<accession>A0A0E9RRW1</accession>